<name>A0ACC1XJ00_MELAZ</name>
<organism evidence="1 2">
    <name type="scientific">Melia azedarach</name>
    <name type="common">Chinaberry tree</name>
    <dbReference type="NCBI Taxonomy" id="155640"/>
    <lineage>
        <taxon>Eukaryota</taxon>
        <taxon>Viridiplantae</taxon>
        <taxon>Streptophyta</taxon>
        <taxon>Embryophyta</taxon>
        <taxon>Tracheophyta</taxon>
        <taxon>Spermatophyta</taxon>
        <taxon>Magnoliopsida</taxon>
        <taxon>eudicotyledons</taxon>
        <taxon>Gunneridae</taxon>
        <taxon>Pentapetalae</taxon>
        <taxon>rosids</taxon>
        <taxon>malvids</taxon>
        <taxon>Sapindales</taxon>
        <taxon>Meliaceae</taxon>
        <taxon>Melia</taxon>
    </lineage>
</organism>
<accession>A0ACC1XJ00</accession>
<keyword evidence="2" id="KW-1185">Reference proteome</keyword>
<comment type="caution">
    <text evidence="1">The sequence shown here is derived from an EMBL/GenBank/DDBJ whole genome shotgun (WGS) entry which is preliminary data.</text>
</comment>
<evidence type="ECO:0000313" key="1">
    <source>
        <dbReference type="EMBL" id="KAJ4711427.1"/>
    </source>
</evidence>
<dbReference type="Proteomes" id="UP001164539">
    <property type="component" value="Chromosome 9"/>
</dbReference>
<protein>
    <submittedName>
        <fullName evidence="1">DUF863 domain-containing protein</fullName>
    </submittedName>
</protein>
<sequence length="1083" mass="119997">MGTKVHRESILPGFYSMRDLNQDSNGCSWPLYYGDKTLTNRQYYNGFLPRAVTEAYSGYDKDVVKRTMLEHEAIFKNQVYELHRLYRIQRDLMDEVKRKELHKNRTGVESSMSSSPLNSQITSEDARKWHMPSFPVANSVCAKPSISGVEDIHSPLSSMKGSNAQAGPLPFQNGISSKDVELLDSRPLKVRRKMIDLQLPADEYIDTEDGEQFRDETVSAMSSYLPNGNKKIAVESGVKLFGSENEKTGCQKDASKSDSYLKSTNSLTDLNEPIPTEETNSAVYFDLLGRASRDGDIKGHEPSAKLKSQLPGFSREISLNSQLESNNGTPNNLLLENNENGRRWFSPVLEAGSSRNSLKSVSQGLQHEKSSTSQAIEALFNKAHEPPTFLLTDQSKADLWRERTIHGLEISERNHEISNNNHPEPIVASNIPTSYPITSASDLFNAWPHSVSHWEKPGSSLSQKPMSAQAHPFLSSSDTLSRSSQTSAQSFGIFGNGWHLNSNARPNTSFESELSSRNGFYYGSSSGSKDPRVQVPSIGYNYLNYGNDYHVASQHVINHGPVKLYKGSSSTDMKSLKDVSLNVVLSNSSQEAVPQQNLEVRDVGRKHEDHLPVLPWLRAKPSCKNEGAGAVRDLNVGELSFLQPSLNQSVKNETGNNQIFTQNLKSGSGSNDVDASRVERDDFPSNRKLLGFPFPEKPHISKNESSSLTSPFVSIPLRSEVEMEDNRKNRLLDINLPCDASVPDLSQQNAEAELIEKKSDVKAASFRNHIDLNSCLSEDEASLMPTILSSNVKPAGIDLEAPVVPEAEEDVIQGEEFPQTAQEAPLQSPQCRSETLQDERVRIAAEAIVVISSSAPENHLDDATCNSSEASIKDPLNWFVEIISSCGDDIESKFDAVLRCKDDGDNDGSSLEGFDYFESMTLQLTETKEEEYMPKPLVPENFKVEEAATTLLPNRPRKGQARRGRQRRDFQRDILPGLASLSRHEVTEDLQTFGGMMRATGHSWSGLTRRNSTRNGCARGRRRAVVSPSPDAPPATTACAPLVQQLINVEVGLDDRSLTGWGKTTRRPRRQRCPTGNPPAILT</sequence>
<dbReference type="EMBL" id="CM051402">
    <property type="protein sequence ID" value="KAJ4711427.1"/>
    <property type="molecule type" value="Genomic_DNA"/>
</dbReference>
<evidence type="ECO:0000313" key="2">
    <source>
        <dbReference type="Proteomes" id="UP001164539"/>
    </source>
</evidence>
<gene>
    <name evidence="1" type="ORF">OWV82_017452</name>
</gene>
<reference evidence="1 2" key="1">
    <citation type="journal article" date="2023" name="Science">
        <title>Complex scaffold remodeling in plant triterpene biosynthesis.</title>
        <authorList>
            <person name="De La Pena R."/>
            <person name="Hodgson H."/>
            <person name="Liu J.C."/>
            <person name="Stephenson M.J."/>
            <person name="Martin A.C."/>
            <person name="Owen C."/>
            <person name="Harkess A."/>
            <person name="Leebens-Mack J."/>
            <person name="Jimenez L.E."/>
            <person name="Osbourn A."/>
            <person name="Sattely E.S."/>
        </authorList>
    </citation>
    <scope>NUCLEOTIDE SEQUENCE [LARGE SCALE GENOMIC DNA]</scope>
    <source>
        <strain evidence="2">cv. JPN11</strain>
        <tissue evidence="1">Leaf</tissue>
    </source>
</reference>
<proteinExistence type="predicted"/>